<dbReference type="PRINTS" id="PR00878">
    <property type="entry name" value="CHOLNESTRASE"/>
</dbReference>
<dbReference type="Pfam" id="PF00135">
    <property type="entry name" value="COesterase"/>
    <property type="match status" value="1"/>
</dbReference>
<dbReference type="PROSITE" id="PS00122">
    <property type="entry name" value="CARBOXYLESTERASE_B_1"/>
    <property type="match status" value="1"/>
</dbReference>
<feature type="domain" description="Carboxylesterase type B" evidence="4">
    <location>
        <begin position="8"/>
        <end position="456"/>
    </location>
</feature>
<dbReference type="AlphaFoldDB" id="A0A6B2JTW6"/>
<protein>
    <recommendedName>
        <fullName evidence="3">Carboxylic ester hydrolase</fullName>
        <ecNumber evidence="3">3.1.1.-</ecNumber>
    </recommendedName>
</protein>
<reference evidence="5 6" key="1">
    <citation type="submission" date="2020-02" db="EMBL/GenBank/DDBJ databases">
        <title>Pseudoroseicyclus tamarix, sp. nov., isolated from offshore sediment of a Tamarix chinensis forest.</title>
        <authorList>
            <person name="Gai Y."/>
        </authorList>
    </citation>
    <scope>NUCLEOTIDE SEQUENCE [LARGE SCALE GENOMIC DNA]</scope>
    <source>
        <strain evidence="5 6">CLL3-39</strain>
    </source>
</reference>
<dbReference type="InterPro" id="IPR050309">
    <property type="entry name" value="Type-B_Carboxylest/Lipase"/>
</dbReference>
<evidence type="ECO:0000256" key="3">
    <source>
        <dbReference type="RuleBase" id="RU361235"/>
    </source>
</evidence>
<comment type="caution">
    <text evidence="5">The sequence shown here is derived from an EMBL/GenBank/DDBJ whole genome shotgun (WGS) entry which is preliminary data.</text>
</comment>
<evidence type="ECO:0000256" key="2">
    <source>
        <dbReference type="ARBA" id="ARBA00022801"/>
    </source>
</evidence>
<dbReference type="EMBL" id="JAAGAB010000001">
    <property type="protein sequence ID" value="NDV00039.1"/>
    <property type="molecule type" value="Genomic_DNA"/>
</dbReference>
<dbReference type="Gene3D" id="3.40.50.1820">
    <property type="entry name" value="alpha/beta hydrolase"/>
    <property type="match status" value="1"/>
</dbReference>
<dbReference type="GO" id="GO:0004104">
    <property type="term" value="F:cholinesterase activity"/>
    <property type="evidence" value="ECO:0007669"/>
    <property type="project" value="InterPro"/>
</dbReference>
<sequence>MPPAGPVSTVTAPAGRITGFEERGARVFLGIPYGQAPVGELRFRPPEPVGPGEIDATRPGAAPLQVIRPRPDWAGQGREEPMGEDCLNLDLYAPPEGRDPAPVIVHAYGGGFQGGSAGSGAIDGAAFAARTGCLLIRPNMRTGALGFLHLAEHFPELSATNRGMLDLALALDWARENVAAFGGDPGRITLVGMSSGSFTATALFGAPEPPPVHAGWLMSGPASRIVLPETGAAIAEGFLERAGVRPGDLAALQALPVETILQAQESGLASDLGERNAPGGRTLGIVLDGVTLTRHPMEALTAGAGQGAGLVFGSTAEEARMWYAFGIMGETDAAKLRQTIARFAPDRVEAELAALEAAQPGASPAAHEEAFLTERIYAGPARASAEAQRQGGGAGASYTFGWAPSGELAKLGASHGFDEPFVFGSAAPYMAGSPDALSLAAEMEGALVALAETGQPGWQGHRRFG</sequence>
<dbReference type="InterPro" id="IPR019826">
    <property type="entry name" value="Carboxylesterase_B_AS"/>
</dbReference>
<dbReference type="Proteomes" id="UP000474757">
    <property type="component" value="Unassembled WGS sequence"/>
</dbReference>
<keyword evidence="2 3" id="KW-0378">Hydrolase</keyword>
<comment type="similarity">
    <text evidence="1 3">Belongs to the type-B carboxylesterase/lipase family.</text>
</comment>
<dbReference type="PANTHER" id="PTHR11559">
    <property type="entry name" value="CARBOXYLESTERASE"/>
    <property type="match status" value="1"/>
</dbReference>
<proteinExistence type="inferred from homology"/>
<dbReference type="SUPFAM" id="SSF53474">
    <property type="entry name" value="alpha/beta-Hydrolases"/>
    <property type="match status" value="1"/>
</dbReference>
<evidence type="ECO:0000313" key="6">
    <source>
        <dbReference type="Proteomes" id="UP000474757"/>
    </source>
</evidence>
<dbReference type="InterPro" id="IPR029058">
    <property type="entry name" value="AB_hydrolase_fold"/>
</dbReference>
<accession>A0A6B2JTW6</accession>
<evidence type="ECO:0000256" key="1">
    <source>
        <dbReference type="ARBA" id="ARBA00005964"/>
    </source>
</evidence>
<organism evidence="5 6">
    <name type="scientific">Pseudoroseicyclus tamaricis</name>
    <dbReference type="NCBI Taxonomy" id="2705421"/>
    <lineage>
        <taxon>Bacteria</taxon>
        <taxon>Pseudomonadati</taxon>
        <taxon>Pseudomonadota</taxon>
        <taxon>Alphaproteobacteria</taxon>
        <taxon>Rhodobacterales</taxon>
        <taxon>Paracoccaceae</taxon>
        <taxon>Pseudoroseicyclus</taxon>
    </lineage>
</organism>
<evidence type="ECO:0000313" key="5">
    <source>
        <dbReference type="EMBL" id="NDV00039.1"/>
    </source>
</evidence>
<gene>
    <name evidence="5" type="ORF">GZA08_03540</name>
</gene>
<dbReference type="InterPro" id="IPR000997">
    <property type="entry name" value="Cholinesterase"/>
</dbReference>
<name>A0A6B2JTW6_9RHOB</name>
<keyword evidence="6" id="KW-1185">Reference proteome</keyword>
<dbReference type="RefSeq" id="WP_163890001.1">
    <property type="nucleotide sequence ID" value="NZ_JAAFYS010000001.1"/>
</dbReference>
<evidence type="ECO:0000259" key="4">
    <source>
        <dbReference type="Pfam" id="PF00135"/>
    </source>
</evidence>
<dbReference type="InterPro" id="IPR002018">
    <property type="entry name" value="CarbesteraseB"/>
</dbReference>
<dbReference type="EC" id="3.1.1.-" evidence="3"/>